<accession>A0A178LEU9</accession>
<dbReference type="AlphaFoldDB" id="A0A178LEU9"/>
<name>A0A178LEU9_9PSED</name>
<gene>
    <name evidence="1" type="ORF">A4V15_19705</name>
</gene>
<organism evidence="1 2">
    <name type="scientific">Pseudomonas oryzihabitans</name>
    <dbReference type="NCBI Taxonomy" id="47885"/>
    <lineage>
        <taxon>Bacteria</taxon>
        <taxon>Pseudomonadati</taxon>
        <taxon>Pseudomonadota</taxon>
        <taxon>Gammaproteobacteria</taxon>
        <taxon>Pseudomonadales</taxon>
        <taxon>Pseudomonadaceae</taxon>
        <taxon>Pseudomonas</taxon>
    </lineage>
</organism>
<dbReference type="RefSeq" id="WP_017640895.1">
    <property type="nucleotide sequence ID" value="NZ_LWCR01000019.1"/>
</dbReference>
<dbReference type="Proteomes" id="UP000078356">
    <property type="component" value="Unassembled WGS sequence"/>
</dbReference>
<reference evidence="1 2" key="1">
    <citation type="submission" date="2016-04" db="EMBL/GenBank/DDBJ databases">
        <title>Draft Genome Sequences of Staphylococcus capitis Strain H36, S. capitis Strain H65, S. cohnii Strain H62, S. hominis Strain H69, Mycobacterium iranicum Strain H39, Plantibacter sp. Strain H53, Pseudomonas oryzihabitans Strain H72, and Microbacterium sp. Strain H83, isolated from residential settings.</title>
        <authorList>
            <person name="Lymperopoulou D."/>
            <person name="Adams R.I."/>
            <person name="Lindow S."/>
            <person name="Coil D.A."/>
            <person name="Jospin G."/>
            <person name="Eisen J.A."/>
        </authorList>
    </citation>
    <scope>NUCLEOTIDE SEQUENCE [LARGE SCALE GENOMIC DNA]</scope>
    <source>
        <strain evidence="1 2">H72</strain>
    </source>
</reference>
<evidence type="ECO:0000313" key="1">
    <source>
        <dbReference type="EMBL" id="OAN28827.1"/>
    </source>
</evidence>
<sequence>MSKPLWRALFRPRPLLAFAAALLLATAWGSLVQTQYNLAALQGLGQSIDAATRWQTSLQDLLGFGPIYAAIVLAAWLPAFAAAFWLGRRMGDYLACVVPLATSVSLIAAIRLIDAFAPMPVLIYATRTLDGLLAMAVGGLVGGLLFIWLARPKADRAGDLR</sequence>
<evidence type="ECO:0000313" key="2">
    <source>
        <dbReference type="Proteomes" id="UP000078356"/>
    </source>
</evidence>
<dbReference type="EMBL" id="LWCR01000019">
    <property type="protein sequence ID" value="OAN28827.1"/>
    <property type="molecule type" value="Genomic_DNA"/>
</dbReference>
<protein>
    <submittedName>
        <fullName evidence="1">Uncharacterized protein</fullName>
    </submittedName>
</protein>
<dbReference type="OrthoDB" id="7907428at2"/>
<proteinExistence type="predicted"/>
<comment type="caution">
    <text evidence="1">The sequence shown here is derived from an EMBL/GenBank/DDBJ whole genome shotgun (WGS) entry which is preliminary data.</text>
</comment>